<feature type="domain" description="AB hydrolase-1" evidence="1">
    <location>
        <begin position="27"/>
        <end position="260"/>
    </location>
</feature>
<reference evidence="2 3" key="1">
    <citation type="journal article" date="2019" name="Int. J. Syst. Evol. Microbiol.">
        <title>The Global Catalogue of Microorganisms (GCM) 10K type strain sequencing project: providing services to taxonomists for standard genome sequencing and annotation.</title>
        <authorList>
            <consortium name="The Broad Institute Genomics Platform"/>
            <consortium name="The Broad Institute Genome Sequencing Center for Infectious Disease"/>
            <person name="Wu L."/>
            <person name="Ma J."/>
        </authorList>
    </citation>
    <scope>NUCLEOTIDE SEQUENCE [LARGE SCALE GENOMIC DNA]</scope>
    <source>
        <strain evidence="2 3">JCM 3325</strain>
    </source>
</reference>
<gene>
    <name evidence="2" type="ORF">GCM10010191_10460</name>
</gene>
<dbReference type="RefSeq" id="WP_344587308.1">
    <property type="nucleotide sequence ID" value="NZ_BAAARW010000003.1"/>
</dbReference>
<organism evidence="2 3">
    <name type="scientific">Actinomadura vinacea</name>
    <dbReference type="NCBI Taxonomy" id="115336"/>
    <lineage>
        <taxon>Bacteria</taxon>
        <taxon>Bacillati</taxon>
        <taxon>Actinomycetota</taxon>
        <taxon>Actinomycetes</taxon>
        <taxon>Streptosporangiales</taxon>
        <taxon>Thermomonosporaceae</taxon>
        <taxon>Actinomadura</taxon>
    </lineage>
</organism>
<protein>
    <submittedName>
        <fullName evidence="2">Alpha/beta fold hydrolase</fullName>
    </submittedName>
</protein>
<comment type="caution">
    <text evidence="2">The sequence shown here is derived from an EMBL/GenBank/DDBJ whole genome shotgun (WGS) entry which is preliminary data.</text>
</comment>
<dbReference type="GO" id="GO:0016787">
    <property type="term" value="F:hydrolase activity"/>
    <property type="evidence" value="ECO:0007669"/>
    <property type="project" value="UniProtKB-KW"/>
</dbReference>
<dbReference type="InterPro" id="IPR029058">
    <property type="entry name" value="AB_hydrolase_fold"/>
</dbReference>
<dbReference type="Pfam" id="PF12697">
    <property type="entry name" value="Abhydrolase_6"/>
    <property type="match status" value="1"/>
</dbReference>
<dbReference type="PANTHER" id="PTHR43689:SF8">
    <property type="entry name" value="ALPHA_BETA-HYDROLASES SUPERFAMILY PROTEIN"/>
    <property type="match status" value="1"/>
</dbReference>
<dbReference type="PRINTS" id="PR00111">
    <property type="entry name" value="ABHYDROLASE"/>
</dbReference>
<dbReference type="EMBL" id="BAAARW010000003">
    <property type="protein sequence ID" value="GAA2404634.1"/>
    <property type="molecule type" value="Genomic_DNA"/>
</dbReference>
<name>A0ABN3IH35_9ACTN</name>
<dbReference type="Gene3D" id="3.40.50.1820">
    <property type="entry name" value="alpha/beta hydrolase"/>
    <property type="match status" value="1"/>
</dbReference>
<evidence type="ECO:0000313" key="3">
    <source>
        <dbReference type="Proteomes" id="UP001501231"/>
    </source>
</evidence>
<evidence type="ECO:0000313" key="2">
    <source>
        <dbReference type="EMBL" id="GAA2404634.1"/>
    </source>
</evidence>
<dbReference type="Proteomes" id="UP001501231">
    <property type="component" value="Unassembled WGS sequence"/>
</dbReference>
<dbReference type="InterPro" id="IPR000073">
    <property type="entry name" value="AB_hydrolase_1"/>
</dbReference>
<evidence type="ECO:0000259" key="1">
    <source>
        <dbReference type="Pfam" id="PF12697"/>
    </source>
</evidence>
<accession>A0ABN3IH35</accession>
<keyword evidence="2" id="KW-0378">Hydrolase</keyword>
<sequence>MSVDAPPDGRLVARLHVAELGSGRPTVLLHGGGPGCTAWTDFGPVAARLAADRRLIFIDLPQYGASEAPDITGPAASFHAAAVLGALDALGVGRADFVCQSLGGSVALALAARHPDRAGRLVVTGSQPVPGPCGVRSDTTLGPRARADYYGGEGPTVEKMRALIADLEWHDPSGLPDRTVQLRYEASLTPAPDQRGVPEDLTADLPNVRSPVLLLWGEHDPFAGPAYAHAVAARLPRADVAVLGRTAHHPAEERPAAYAALAAAHLDGNLS</sequence>
<dbReference type="PANTHER" id="PTHR43689">
    <property type="entry name" value="HYDROLASE"/>
    <property type="match status" value="1"/>
</dbReference>
<dbReference type="SUPFAM" id="SSF53474">
    <property type="entry name" value="alpha/beta-Hydrolases"/>
    <property type="match status" value="1"/>
</dbReference>
<keyword evidence="3" id="KW-1185">Reference proteome</keyword>
<proteinExistence type="predicted"/>